<dbReference type="Gene3D" id="3.30.70.360">
    <property type="match status" value="1"/>
</dbReference>
<comment type="caution">
    <text evidence="5">The sequence shown here is derived from an EMBL/GenBank/DDBJ whole genome shotgun (WGS) entry which is preliminary data.</text>
</comment>
<dbReference type="EMBL" id="JBHUCZ010000003">
    <property type="protein sequence ID" value="MFD1567201.1"/>
    <property type="molecule type" value="Genomic_DNA"/>
</dbReference>
<dbReference type="GO" id="GO:0046872">
    <property type="term" value="F:metal ion binding"/>
    <property type="evidence" value="ECO:0007669"/>
    <property type="project" value="UniProtKB-KW"/>
</dbReference>
<evidence type="ECO:0000313" key="5">
    <source>
        <dbReference type="EMBL" id="MFD1567201.1"/>
    </source>
</evidence>
<dbReference type="GO" id="GO:0006508">
    <property type="term" value="P:proteolysis"/>
    <property type="evidence" value="ECO:0007669"/>
    <property type="project" value="UniProtKB-KW"/>
</dbReference>
<keyword evidence="6" id="KW-1185">Reference proteome</keyword>
<protein>
    <submittedName>
        <fullName evidence="5">M20/M25/M40 family metallo-hydrolase</fullName>
    </submittedName>
</protein>
<evidence type="ECO:0000259" key="4">
    <source>
        <dbReference type="Pfam" id="PF07687"/>
    </source>
</evidence>
<dbReference type="AlphaFoldDB" id="A0ABD6BQ45"/>
<evidence type="ECO:0000256" key="2">
    <source>
        <dbReference type="ARBA" id="ARBA00022723"/>
    </source>
</evidence>
<dbReference type="PANTHER" id="PTHR43270:SF8">
    <property type="entry name" value="DI- AND TRIPEPTIDASE DUG2-RELATED"/>
    <property type="match status" value="1"/>
</dbReference>
<keyword evidence="2" id="KW-0479">Metal-binding</keyword>
<dbReference type="InterPro" id="IPR011650">
    <property type="entry name" value="Peptidase_M20_dimer"/>
</dbReference>
<sequence length="461" mass="50090">MDPSVDDTIDDHFETYLTDLQALIAQPSISATGEGIRECAEHERELCLEYGFDEADIVETSGHPSVLAHAYVDNDPDNDAPTALVYGHYDVQPVDPAEWTTPPFEPEIRVEDGEELLYGRGTVDNKGQHFTYPCAVRTLRETTGLPCNVTLILDGEEESGSPNLLDAVEAREPDLDADVSINSDGPIDDSGRPSVSFGNRGILVVGLDVSGPKGDLHSGHYGGAVPNPAWELIRLLGTMRDPHGRIAIDGFYDEVEGVPAPDRELLDTFEPDEAELLADLEVGGLQDGPGETFLEKTLYYPTLNVNGIAGGHGETGFKTIVPSDASATIDMRLVVDQDPDRIFDLFERHVEQHADDRLETTVTYHASMDPMRTPTDTPYFDPIVDAVTEGWGAEPVVKPSTGGSAPYALFTDYLGLPHASIPYGQGNNNQHSADERFAVDHFEKGIRTSARLLHAVGSVEP</sequence>
<dbReference type="SUPFAM" id="SSF53187">
    <property type="entry name" value="Zn-dependent exopeptidases"/>
    <property type="match status" value="1"/>
</dbReference>
<evidence type="ECO:0000256" key="1">
    <source>
        <dbReference type="ARBA" id="ARBA00022670"/>
    </source>
</evidence>
<dbReference type="RefSeq" id="WP_267646171.1">
    <property type="nucleotide sequence ID" value="NZ_JANHGR010000001.1"/>
</dbReference>
<organism evidence="5 6">
    <name type="scientific">Halolamina litorea</name>
    <dbReference type="NCBI Taxonomy" id="1515593"/>
    <lineage>
        <taxon>Archaea</taxon>
        <taxon>Methanobacteriati</taxon>
        <taxon>Methanobacteriota</taxon>
        <taxon>Stenosarchaea group</taxon>
        <taxon>Halobacteria</taxon>
        <taxon>Halobacteriales</taxon>
        <taxon>Haloferacaceae</taxon>
    </lineage>
</organism>
<accession>A0ABD6BQ45</accession>
<dbReference type="InterPro" id="IPR002933">
    <property type="entry name" value="Peptidase_M20"/>
</dbReference>
<dbReference type="GO" id="GO:0008233">
    <property type="term" value="F:peptidase activity"/>
    <property type="evidence" value="ECO:0007669"/>
    <property type="project" value="UniProtKB-KW"/>
</dbReference>
<name>A0ABD6BQ45_9EURY</name>
<dbReference type="PANTHER" id="PTHR43270">
    <property type="entry name" value="BETA-ALA-HIS DIPEPTIDASE"/>
    <property type="match status" value="1"/>
</dbReference>
<keyword evidence="1" id="KW-0645">Protease</keyword>
<keyword evidence="3" id="KW-0378">Hydrolase</keyword>
<feature type="domain" description="Peptidase M20 dimerisation" evidence="4">
    <location>
        <begin position="198"/>
        <end position="355"/>
    </location>
</feature>
<dbReference type="Pfam" id="PF01546">
    <property type="entry name" value="Peptidase_M20"/>
    <property type="match status" value="1"/>
</dbReference>
<reference evidence="5 6" key="1">
    <citation type="journal article" date="2019" name="Int. J. Syst. Evol. Microbiol.">
        <title>The Global Catalogue of Microorganisms (GCM) 10K type strain sequencing project: providing services to taxonomists for standard genome sequencing and annotation.</title>
        <authorList>
            <consortium name="The Broad Institute Genomics Platform"/>
            <consortium name="The Broad Institute Genome Sequencing Center for Infectious Disease"/>
            <person name="Wu L."/>
            <person name="Ma J."/>
        </authorList>
    </citation>
    <scope>NUCLEOTIDE SEQUENCE [LARGE SCALE GENOMIC DNA]</scope>
    <source>
        <strain evidence="5 6">CGMCC 1.12859</strain>
    </source>
</reference>
<evidence type="ECO:0000256" key="3">
    <source>
        <dbReference type="ARBA" id="ARBA00022801"/>
    </source>
</evidence>
<gene>
    <name evidence="5" type="ORF">ACFSAU_06825</name>
</gene>
<proteinExistence type="predicted"/>
<evidence type="ECO:0000313" key="6">
    <source>
        <dbReference type="Proteomes" id="UP001597139"/>
    </source>
</evidence>
<dbReference type="NCBIfam" id="NF006579">
    <property type="entry name" value="PRK09104.1"/>
    <property type="match status" value="1"/>
</dbReference>
<dbReference type="Proteomes" id="UP001597139">
    <property type="component" value="Unassembled WGS sequence"/>
</dbReference>
<dbReference type="Pfam" id="PF07687">
    <property type="entry name" value="M20_dimer"/>
    <property type="match status" value="1"/>
</dbReference>
<dbReference type="InterPro" id="IPR051458">
    <property type="entry name" value="Cyt/Met_Dipeptidase"/>
</dbReference>
<dbReference type="Gene3D" id="3.40.630.10">
    <property type="entry name" value="Zn peptidases"/>
    <property type="match status" value="1"/>
</dbReference>